<evidence type="ECO:0000313" key="2">
    <source>
        <dbReference type="Proteomes" id="UP001597263"/>
    </source>
</evidence>
<gene>
    <name evidence="1" type="ORF">ACFQ35_04115</name>
</gene>
<dbReference type="SUPFAM" id="SSF53474">
    <property type="entry name" value="alpha/beta-Hydrolases"/>
    <property type="match status" value="1"/>
</dbReference>
<dbReference type="PANTHER" id="PTHR36513">
    <property type="entry name" value="ABC TRANSMEMBRANE TYPE-1 DOMAIN-CONTAINING PROTEIN"/>
    <property type="match status" value="1"/>
</dbReference>
<dbReference type="EMBL" id="JBHTMA010000022">
    <property type="protein sequence ID" value="MFD1226350.1"/>
    <property type="molecule type" value="Genomic_DNA"/>
</dbReference>
<keyword evidence="1" id="KW-0378">Hydrolase</keyword>
<dbReference type="RefSeq" id="WP_289389002.1">
    <property type="nucleotide sequence ID" value="NZ_JAUCBM010000029.1"/>
</dbReference>
<sequence>MKPVAVAAAGTSRVDLVVATTRMASPDPALLFTGERGNYVSINNVVVSIPPEANRKTGEIAWPGNARPDPLKSFVTVKAAGMSESQAFDWFKRRSGPKRRALIFVHGFNTSYAEAVFRFAQISHDIKVDAAPVLFTWPSRNNVLDYVYDRESTIYSRFGLVQVLDEAIKSGDVDDITILSHSMGTWLTMEALREIAIRDRKLSPKITNVVLASPDIDIDVFRRQLVEMGKKRPAFTVITSRNDLALAMSKWIAGDVDRVGGGNLEREKDLLASDGVSVIDASDYKQSDPLGHNAFAQSSDMLKALAKRISSQPLGSRALSPLGERLLARTGS</sequence>
<organism evidence="1 2">
    <name type="scientific">Pseudochrobactrum kiredjianiae</name>
    <dbReference type="NCBI Taxonomy" id="386305"/>
    <lineage>
        <taxon>Bacteria</taxon>
        <taxon>Pseudomonadati</taxon>
        <taxon>Pseudomonadota</taxon>
        <taxon>Alphaproteobacteria</taxon>
        <taxon>Hyphomicrobiales</taxon>
        <taxon>Brucellaceae</taxon>
        <taxon>Pseudochrobactrum</taxon>
    </lineage>
</organism>
<dbReference type="Pfam" id="PF05990">
    <property type="entry name" value="DUF900"/>
    <property type="match status" value="1"/>
</dbReference>
<protein>
    <submittedName>
        <fullName evidence="1">Alpha/beta hydrolase</fullName>
    </submittedName>
</protein>
<dbReference type="InterPro" id="IPR029058">
    <property type="entry name" value="AB_hydrolase_fold"/>
</dbReference>
<dbReference type="InterPro" id="IPR014586">
    <property type="entry name" value="UCP033909"/>
</dbReference>
<dbReference type="PANTHER" id="PTHR36513:SF1">
    <property type="entry name" value="TRANSMEMBRANE PROTEIN"/>
    <property type="match status" value="1"/>
</dbReference>
<dbReference type="InterPro" id="IPR010297">
    <property type="entry name" value="DUF900_hydrolase"/>
</dbReference>
<keyword evidence="2" id="KW-1185">Reference proteome</keyword>
<accession>A0ABW3V3I4</accession>
<reference evidence="2" key="1">
    <citation type="journal article" date="2019" name="Int. J. Syst. Evol. Microbiol.">
        <title>The Global Catalogue of Microorganisms (GCM) 10K type strain sequencing project: providing services to taxonomists for standard genome sequencing and annotation.</title>
        <authorList>
            <consortium name="The Broad Institute Genomics Platform"/>
            <consortium name="The Broad Institute Genome Sequencing Center for Infectious Disease"/>
            <person name="Wu L."/>
            <person name="Ma J."/>
        </authorList>
    </citation>
    <scope>NUCLEOTIDE SEQUENCE [LARGE SCALE GENOMIC DNA]</scope>
    <source>
        <strain evidence="2">CCUG 49584</strain>
    </source>
</reference>
<evidence type="ECO:0000313" key="1">
    <source>
        <dbReference type="EMBL" id="MFD1226350.1"/>
    </source>
</evidence>
<dbReference type="Proteomes" id="UP001597263">
    <property type="component" value="Unassembled WGS sequence"/>
</dbReference>
<name>A0ABW3V3I4_9HYPH</name>
<dbReference type="PIRSF" id="PIRSF033909">
    <property type="entry name" value="UCP033909"/>
    <property type="match status" value="1"/>
</dbReference>
<dbReference type="GO" id="GO:0016787">
    <property type="term" value="F:hydrolase activity"/>
    <property type="evidence" value="ECO:0007669"/>
    <property type="project" value="UniProtKB-KW"/>
</dbReference>
<dbReference type="Gene3D" id="3.40.50.1820">
    <property type="entry name" value="alpha/beta hydrolase"/>
    <property type="match status" value="1"/>
</dbReference>
<comment type="caution">
    <text evidence="1">The sequence shown here is derived from an EMBL/GenBank/DDBJ whole genome shotgun (WGS) entry which is preliminary data.</text>
</comment>
<proteinExistence type="predicted"/>